<feature type="transmembrane region" description="Helical" evidence="1">
    <location>
        <begin position="185"/>
        <end position="202"/>
    </location>
</feature>
<keyword evidence="1" id="KW-0472">Membrane</keyword>
<keyword evidence="1" id="KW-0812">Transmembrane</keyword>
<keyword evidence="3" id="KW-1185">Reference proteome</keyword>
<feature type="transmembrane region" description="Helical" evidence="1">
    <location>
        <begin position="117"/>
        <end position="138"/>
    </location>
</feature>
<evidence type="ECO:0000313" key="2">
    <source>
        <dbReference type="EMBL" id="MDF0602031.1"/>
    </source>
</evidence>
<dbReference type="AlphaFoldDB" id="A0AAE3NTB2"/>
<dbReference type="EMBL" id="JARGYC010000040">
    <property type="protein sequence ID" value="MDF0602031.1"/>
    <property type="molecule type" value="Genomic_DNA"/>
</dbReference>
<comment type="caution">
    <text evidence="2">The sequence shown here is derived from an EMBL/GenBank/DDBJ whole genome shotgun (WGS) entry which is preliminary data.</text>
</comment>
<accession>A0AAE3NTB2</accession>
<feature type="transmembrane region" description="Helical" evidence="1">
    <location>
        <begin position="350"/>
        <end position="367"/>
    </location>
</feature>
<name>A0AAE3NTB2_9RHOB</name>
<protein>
    <submittedName>
        <fullName evidence="2">Uncharacterized protein</fullName>
    </submittedName>
</protein>
<organism evidence="2 3">
    <name type="scientific">Psychromarinibacter sediminicola</name>
    <dbReference type="NCBI Taxonomy" id="3033385"/>
    <lineage>
        <taxon>Bacteria</taxon>
        <taxon>Pseudomonadati</taxon>
        <taxon>Pseudomonadota</taxon>
        <taxon>Alphaproteobacteria</taxon>
        <taxon>Rhodobacterales</taxon>
        <taxon>Paracoccaceae</taxon>
        <taxon>Psychromarinibacter</taxon>
    </lineage>
</organism>
<proteinExistence type="predicted"/>
<dbReference type="Proteomes" id="UP001220964">
    <property type="component" value="Unassembled WGS sequence"/>
</dbReference>
<evidence type="ECO:0000256" key="1">
    <source>
        <dbReference type="SAM" id="Phobius"/>
    </source>
</evidence>
<sequence length="370" mass="40336">MLLWLLCAAGTVYVVGYFLFAALDIVPSRMFWDLSVYKQAAEVASAGGDAYEQRYGGLRFVYPPLVLSAFAALEPWLLPLLAGTYVAVTAVFLLKAPPSLRLSPFLIMGVSAFHDPLMVAVRTGNLSLYLHLLVLALWVRPGGAWTRRALLVVILLGTVIKPVFAAYFGLWLLRDARLGRESAEAALTLAAAAATWLLQLWLMPEAFAGFLGAVDRQIGLDDTYSDLGSGVLPQVFNLSGSFTTGLLAHLAAWGGLSLIWLLWLRKRVSDAPDAARRHILLAAPFVLCVLLNPRMKQYDLVAGFFLVLQAGYLWGRLPRPPTVLPLLGLAAGIHLNELLTPLAFRSHLELLIVTLFFGLAVHAIGRAPRA</sequence>
<feature type="transmembrane region" description="Helical" evidence="1">
    <location>
        <begin position="298"/>
        <end position="315"/>
    </location>
</feature>
<reference evidence="2" key="1">
    <citation type="submission" date="2023-03" db="EMBL/GenBank/DDBJ databases">
        <title>Multiphase analysis and comparison of six strains from genera Psychromarinibacter, Lutimaribacter, and Maritimibacter, including a novel species: Psychromarinibacter sediminicola sp. nov.</title>
        <authorList>
            <person name="Wang Y.-H."/>
            <person name="Ye M.-Q."/>
            <person name="Du Z.-J."/>
        </authorList>
    </citation>
    <scope>NUCLEOTIDE SEQUENCE</scope>
    <source>
        <strain evidence="2">C21-152</strain>
    </source>
</reference>
<dbReference type="RefSeq" id="WP_275568169.1">
    <property type="nucleotide sequence ID" value="NZ_JARGYC010000040.1"/>
</dbReference>
<keyword evidence="1" id="KW-1133">Transmembrane helix</keyword>
<evidence type="ECO:0000313" key="3">
    <source>
        <dbReference type="Proteomes" id="UP001220964"/>
    </source>
</evidence>
<feature type="transmembrane region" description="Helical" evidence="1">
    <location>
        <begin position="150"/>
        <end position="173"/>
    </location>
</feature>
<gene>
    <name evidence="2" type="ORF">P1J78_14910</name>
</gene>
<feature type="transmembrane region" description="Helical" evidence="1">
    <location>
        <begin position="242"/>
        <end position="263"/>
    </location>
</feature>
<feature type="transmembrane region" description="Helical" evidence="1">
    <location>
        <begin position="76"/>
        <end position="96"/>
    </location>
</feature>